<sequence>MGLHLSFHKERGFDHIPLRLCCFVALLTGHTPETGSPERNVQIQQHEDVLSRGHWTMTNMGPSPSWSCSTGLAPGGAVVFNDSNWGGDESSSSGEVRAFAEDAVHLLLQWTMAAALLHLQLLPKGVLHSPGTGRAHECPSPQMRRGQ</sequence>
<evidence type="ECO:0000313" key="2">
    <source>
        <dbReference type="EMBL" id="OAE27484.1"/>
    </source>
</evidence>
<evidence type="ECO:0000256" key="1">
    <source>
        <dbReference type="SAM" id="MobiDB-lite"/>
    </source>
</evidence>
<evidence type="ECO:0000313" key="3">
    <source>
        <dbReference type="Proteomes" id="UP000077202"/>
    </source>
</evidence>
<keyword evidence="3" id="KW-1185">Reference proteome</keyword>
<proteinExistence type="predicted"/>
<reference evidence="2" key="1">
    <citation type="submission" date="2016-03" db="EMBL/GenBank/DDBJ databases">
        <title>Mechanisms controlling the formation of the plant cell surface in tip-growing cells are functionally conserved among land plants.</title>
        <authorList>
            <person name="Honkanen S."/>
            <person name="Jones V.A."/>
            <person name="Morieri G."/>
            <person name="Champion C."/>
            <person name="Hetherington A.J."/>
            <person name="Kelly S."/>
            <person name="Saint-Marcoux D."/>
            <person name="Proust H."/>
            <person name="Prescott H."/>
            <person name="Dolan L."/>
        </authorList>
    </citation>
    <scope>NUCLEOTIDE SEQUENCE [LARGE SCALE GENOMIC DNA]</scope>
    <source>
        <tissue evidence="2">Whole gametophyte</tissue>
    </source>
</reference>
<protein>
    <submittedName>
        <fullName evidence="2">Uncharacterized protein</fullName>
    </submittedName>
</protein>
<comment type="caution">
    <text evidence="2">The sequence shown here is derived from an EMBL/GenBank/DDBJ whole genome shotgun (WGS) entry which is preliminary data.</text>
</comment>
<gene>
    <name evidence="2" type="ORF">AXG93_3911s1670</name>
</gene>
<accession>A0A176W363</accession>
<dbReference type="Proteomes" id="UP000077202">
    <property type="component" value="Unassembled WGS sequence"/>
</dbReference>
<name>A0A176W363_MARPO</name>
<dbReference type="AlphaFoldDB" id="A0A176W363"/>
<dbReference type="EMBL" id="LVLJ01001899">
    <property type="protein sequence ID" value="OAE27484.1"/>
    <property type="molecule type" value="Genomic_DNA"/>
</dbReference>
<feature type="region of interest" description="Disordered" evidence="1">
    <location>
        <begin position="128"/>
        <end position="147"/>
    </location>
</feature>
<organism evidence="2 3">
    <name type="scientific">Marchantia polymorpha subsp. ruderalis</name>
    <dbReference type="NCBI Taxonomy" id="1480154"/>
    <lineage>
        <taxon>Eukaryota</taxon>
        <taxon>Viridiplantae</taxon>
        <taxon>Streptophyta</taxon>
        <taxon>Embryophyta</taxon>
        <taxon>Marchantiophyta</taxon>
        <taxon>Marchantiopsida</taxon>
        <taxon>Marchantiidae</taxon>
        <taxon>Marchantiales</taxon>
        <taxon>Marchantiaceae</taxon>
        <taxon>Marchantia</taxon>
    </lineage>
</organism>